<evidence type="ECO:0000313" key="1">
    <source>
        <dbReference type="EMBL" id="MCI47381.1"/>
    </source>
</evidence>
<protein>
    <submittedName>
        <fullName evidence="1">Uncharacterized protein</fullName>
    </submittedName>
</protein>
<name>A0A392SER0_9FABA</name>
<accession>A0A392SER0</accession>
<feature type="non-terminal residue" evidence="1">
    <location>
        <position position="52"/>
    </location>
</feature>
<dbReference type="Proteomes" id="UP000265520">
    <property type="component" value="Unassembled WGS sequence"/>
</dbReference>
<evidence type="ECO:0000313" key="2">
    <source>
        <dbReference type="Proteomes" id="UP000265520"/>
    </source>
</evidence>
<dbReference type="EMBL" id="LXQA010371679">
    <property type="protein sequence ID" value="MCI47381.1"/>
    <property type="molecule type" value="Genomic_DNA"/>
</dbReference>
<keyword evidence="2" id="KW-1185">Reference proteome</keyword>
<organism evidence="1 2">
    <name type="scientific">Trifolium medium</name>
    <dbReference type="NCBI Taxonomy" id="97028"/>
    <lineage>
        <taxon>Eukaryota</taxon>
        <taxon>Viridiplantae</taxon>
        <taxon>Streptophyta</taxon>
        <taxon>Embryophyta</taxon>
        <taxon>Tracheophyta</taxon>
        <taxon>Spermatophyta</taxon>
        <taxon>Magnoliopsida</taxon>
        <taxon>eudicotyledons</taxon>
        <taxon>Gunneridae</taxon>
        <taxon>Pentapetalae</taxon>
        <taxon>rosids</taxon>
        <taxon>fabids</taxon>
        <taxon>Fabales</taxon>
        <taxon>Fabaceae</taxon>
        <taxon>Papilionoideae</taxon>
        <taxon>50 kb inversion clade</taxon>
        <taxon>NPAAA clade</taxon>
        <taxon>Hologalegina</taxon>
        <taxon>IRL clade</taxon>
        <taxon>Trifolieae</taxon>
        <taxon>Trifolium</taxon>
    </lineage>
</organism>
<dbReference type="AlphaFoldDB" id="A0A392SER0"/>
<reference evidence="1 2" key="1">
    <citation type="journal article" date="2018" name="Front. Plant Sci.">
        <title>Red Clover (Trifolium pratense) and Zigzag Clover (T. medium) - A Picture of Genomic Similarities and Differences.</title>
        <authorList>
            <person name="Dluhosova J."/>
            <person name="Istvanek J."/>
            <person name="Nedelnik J."/>
            <person name="Repkova J."/>
        </authorList>
    </citation>
    <scope>NUCLEOTIDE SEQUENCE [LARGE SCALE GENOMIC DNA]</scope>
    <source>
        <strain evidence="2">cv. 10/8</strain>
        <tissue evidence="1">Leaf</tissue>
    </source>
</reference>
<sequence length="52" mass="5392">MLQVPATKPAKPARRITLISSFIASTPSIIEATVIKPSLAPNMAALSNCALS</sequence>
<comment type="caution">
    <text evidence="1">The sequence shown here is derived from an EMBL/GenBank/DDBJ whole genome shotgun (WGS) entry which is preliminary data.</text>
</comment>
<proteinExistence type="predicted"/>